<reference evidence="8 9" key="1">
    <citation type="submission" date="2018-10" db="EMBL/GenBank/DDBJ databases">
        <title>Isolation, diversity and antifungal activity of actinobacteria from wheat.</title>
        <authorList>
            <person name="Han C."/>
        </authorList>
    </citation>
    <scope>NUCLEOTIDE SEQUENCE [LARGE SCALE GENOMIC DNA]</scope>
    <source>
        <strain evidence="8 9">NEAU-YY56</strain>
    </source>
</reference>
<dbReference type="InterPro" id="IPR001902">
    <property type="entry name" value="SLC26A/SulP_fam"/>
</dbReference>
<evidence type="ECO:0000256" key="6">
    <source>
        <dbReference type="SAM" id="Phobius"/>
    </source>
</evidence>
<feature type="compositionally biased region" description="Basic and acidic residues" evidence="5">
    <location>
        <begin position="593"/>
        <end position="605"/>
    </location>
</feature>
<evidence type="ECO:0000259" key="7">
    <source>
        <dbReference type="PROSITE" id="PS50801"/>
    </source>
</evidence>
<feature type="transmembrane region" description="Helical" evidence="6">
    <location>
        <begin position="82"/>
        <end position="107"/>
    </location>
</feature>
<comment type="caution">
    <text evidence="8">The sequence shown here is derived from an EMBL/GenBank/DDBJ whole genome shotgun (WGS) entry which is preliminary data.</text>
</comment>
<dbReference type="CDD" id="cd07042">
    <property type="entry name" value="STAS_SulP_like_sulfate_transporter"/>
    <property type="match status" value="1"/>
</dbReference>
<gene>
    <name evidence="8" type="ORF">EBM89_13420</name>
</gene>
<feature type="transmembrane region" description="Helical" evidence="6">
    <location>
        <begin position="174"/>
        <end position="196"/>
    </location>
</feature>
<organism evidence="8 9">
    <name type="scientific">Cellulomonas triticagri</name>
    <dbReference type="NCBI Taxonomy" id="2483352"/>
    <lineage>
        <taxon>Bacteria</taxon>
        <taxon>Bacillati</taxon>
        <taxon>Actinomycetota</taxon>
        <taxon>Actinomycetes</taxon>
        <taxon>Micrococcales</taxon>
        <taxon>Cellulomonadaceae</taxon>
        <taxon>Cellulomonas</taxon>
    </lineage>
</organism>
<dbReference type="InterPro" id="IPR011547">
    <property type="entry name" value="SLC26A/SulP_dom"/>
</dbReference>
<accession>A0A3M2J741</accession>
<dbReference type="Pfam" id="PF00916">
    <property type="entry name" value="Sulfate_transp"/>
    <property type="match status" value="1"/>
</dbReference>
<feature type="transmembrane region" description="Helical" evidence="6">
    <location>
        <begin position="330"/>
        <end position="348"/>
    </location>
</feature>
<dbReference type="Pfam" id="PF01740">
    <property type="entry name" value="STAS"/>
    <property type="match status" value="1"/>
</dbReference>
<dbReference type="GO" id="GO:0016020">
    <property type="term" value="C:membrane"/>
    <property type="evidence" value="ECO:0007669"/>
    <property type="project" value="UniProtKB-SubCell"/>
</dbReference>
<dbReference type="SUPFAM" id="SSF52091">
    <property type="entry name" value="SpoIIaa-like"/>
    <property type="match status" value="1"/>
</dbReference>
<evidence type="ECO:0000256" key="3">
    <source>
        <dbReference type="ARBA" id="ARBA00022989"/>
    </source>
</evidence>
<dbReference type="Gene3D" id="3.30.750.24">
    <property type="entry name" value="STAS domain"/>
    <property type="match status" value="1"/>
</dbReference>
<evidence type="ECO:0000256" key="2">
    <source>
        <dbReference type="ARBA" id="ARBA00022692"/>
    </source>
</evidence>
<name>A0A3M2J741_9CELL</name>
<feature type="transmembrane region" description="Helical" evidence="6">
    <location>
        <begin position="139"/>
        <end position="162"/>
    </location>
</feature>
<comment type="subcellular location">
    <subcellularLocation>
        <location evidence="1">Membrane</location>
        <topology evidence="1">Multi-pass membrane protein</topology>
    </subcellularLocation>
</comment>
<evidence type="ECO:0000313" key="8">
    <source>
        <dbReference type="EMBL" id="RMI08684.1"/>
    </source>
</evidence>
<proteinExistence type="predicted"/>
<evidence type="ECO:0000313" key="9">
    <source>
        <dbReference type="Proteomes" id="UP000269289"/>
    </source>
</evidence>
<feature type="region of interest" description="Disordered" evidence="5">
    <location>
        <begin position="587"/>
        <end position="611"/>
    </location>
</feature>
<keyword evidence="9" id="KW-1185">Reference proteome</keyword>
<feature type="transmembrane region" description="Helical" evidence="6">
    <location>
        <begin position="244"/>
        <end position="263"/>
    </location>
</feature>
<dbReference type="OrthoDB" id="9771198at2"/>
<dbReference type="EMBL" id="RFFI01000075">
    <property type="protein sequence ID" value="RMI08684.1"/>
    <property type="molecule type" value="Genomic_DNA"/>
</dbReference>
<keyword evidence="3 6" id="KW-1133">Transmembrane helix</keyword>
<feature type="transmembrane region" description="Helical" evidence="6">
    <location>
        <begin position="221"/>
        <end position="237"/>
    </location>
</feature>
<feature type="transmembrane region" description="Helical" evidence="6">
    <location>
        <begin position="369"/>
        <end position="388"/>
    </location>
</feature>
<dbReference type="AlphaFoldDB" id="A0A3M2J741"/>
<keyword evidence="4 6" id="KW-0472">Membrane</keyword>
<dbReference type="PROSITE" id="PS50801">
    <property type="entry name" value="STAS"/>
    <property type="match status" value="1"/>
</dbReference>
<protein>
    <submittedName>
        <fullName evidence="8">SulP family inorganic anion transporter</fullName>
    </submittedName>
</protein>
<dbReference type="InterPro" id="IPR036513">
    <property type="entry name" value="STAS_dom_sf"/>
</dbReference>
<dbReference type="Proteomes" id="UP000269289">
    <property type="component" value="Unassembled WGS sequence"/>
</dbReference>
<dbReference type="GO" id="GO:0008271">
    <property type="term" value="F:secondary active sulfate transmembrane transporter activity"/>
    <property type="evidence" value="ECO:0007669"/>
    <property type="project" value="InterPro"/>
</dbReference>
<feature type="domain" description="STAS" evidence="7">
    <location>
        <begin position="503"/>
        <end position="607"/>
    </location>
</feature>
<evidence type="ECO:0000256" key="5">
    <source>
        <dbReference type="SAM" id="MobiDB-lite"/>
    </source>
</evidence>
<feature type="transmembrane region" description="Helical" evidence="6">
    <location>
        <begin position="433"/>
        <end position="466"/>
    </location>
</feature>
<dbReference type="InterPro" id="IPR002645">
    <property type="entry name" value="STAS_dom"/>
</dbReference>
<feature type="transmembrane region" description="Helical" evidence="6">
    <location>
        <begin position="114"/>
        <end position="133"/>
    </location>
</feature>
<evidence type="ECO:0000256" key="4">
    <source>
        <dbReference type="ARBA" id="ARBA00023136"/>
    </source>
</evidence>
<sequence length="611" mass="62474">MRLAGRGRSLRGGDAVPARVRWSWSSETRARPCPCVPVVDRGGPVTRAWLFPSLSGYRRSWLGTDALAGLTVWAVLVPESLAYATIAGVSPVVGLYAAVPSLLLYAAAGSSRHLVVGPMSATAALSAGVVAGFRPGDDAAFWALTTATALVTGVLCLVAGAVRAGFLAAFISEPVLKGFIVGLALVIIIGQVPALLGLDKGEGSFVEKAADVVVALPDTDPVTAALGLTCLAVLLLLRRFAERVPGALVVVALGIVAVLTLGLDDGGVAVVGPIDAGLPALGLPDVDLSTYADLVGPAAGVMLVGFAEALGAAKTYAARAGYDIDANRELLGMGLANLGSGLASGMVVNGSLSKTAVNGGAGARSQLSGMTAAVLTLATLLFLTPVFASLPEATLAAVVIAAVVELVDVRALRRLWSLAGATGRRLYGGAARFDAYAALAALAGVLVFDTLPGLVIGVLISMVLLLARASRPHVAVLVTDQNGTWVDAERRTVRGQAPGSSVPGVLVVRVEAGLFFANADTVRDTVRRLAAEQHADLVVLDARTTPFVDSAAAGMLDLLRHDLERAGARLVIAGDVGQVRDVLRAAAQGERGPLPHHDSVDEAVRAHRRAP</sequence>
<evidence type="ECO:0000256" key="1">
    <source>
        <dbReference type="ARBA" id="ARBA00004141"/>
    </source>
</evidence>
<dbReference type="PANTHER" id="PTHR11814">
    <property type="entry name" value="SULFATE TRANSPORTER"/>
    <property type="match status" value="1"/>
</dbReference>
<dbReference type="InterPro" id="IPR018045">
    <property type="entry name" value="S04_transporter_CS"/>
</dbReference>
<dbReference type="PROSITE" id="PS01130">
    <property type="entry name" value="SLC26A"/>
    <property type="match status" value="1"/>
</dbReference>
<keyword evidence="2 6" id="KW-0812">Transmembrane</keyword>